<dbReference type="RefSeq" id="WP_229536364.1">
    <property type="nucleotide sequence ID" value="NZ_JAJHJB010000031.1"/>
</dbReference>
<evidence type="ECO:0000313" key="3">
    <source>
        <dbReference type="EMBL" id="MCC5467355.1"/>
    </source>
</evidence>
<dbReference type="Gene3D" id="3.90.550.10">
    <property type="entry name" value="Spore Coat Polysaccharide Biosynthesis Protein SpsA, Chain A"/>
    <property type="match status" value="1"/>
</dbReference>
<dbReference type="Pfam" id="PF00535">
    <property type="entry name" value="Glycos_transf_2"/>
    <property type="match status" value="1"/>
</dbReference>
<keyword evidence="3" id="KW-0328">Glycosyltransferase</keyword>
<dbReference type="InterPro" id="IPR029044">
    <property type="entry name" value="Nucleotide-diphossugar_trans"/>
</dbReference>
<sequence>MSNKISLCMIVKNEEINLARCLHSVTGAVDEIIIVDTGSSDQTIQVAEQAGAQVISHVWQDDFSAARNVSLELATGDWVLFLDADETLEPGTAQALRQMAESDNEGYFVKIINLIGMEGSIETCPDLVFRMFRNKPEYRFRGTIHEQIVDVILENNRQAKFQIAENIVLRHYGYLNQQVIEKDKKTRNLAIIKKQMESDPDNNTLRYHYGVELYRIDNFSEAAEELTKAANNTDPGTIYYPKLLRYIALAHYGAQQYERALEAISLGLKFFPNYADLYYYGGLIHLEQKNYAGAFDCFQNALSMPEQPAYYAPFSGSRGFRVYYQIAQLAEAFGNEEEALRYYILSLQDNASFTITLSAIVRILNPSKDPEYTKHAMEKLCDFCTPDAKRLIGTVYFTEGAYRLALDYFEKIEPSAIDDYTSMLKAICLIQQKRILEALHLLDAIPPNHPQYPLARMNEILCFWLNKKRTKVRVLCEDFLAVGLSADTGAVVIMLRDSLYKRGSAPPAVLGSEGMSLVKDIVLRALDLQELQLAEGLLAKVAKSTQKECALDLARIFAHYEYWDTAKLYTELYLEEHTDNADAWCQMGEILQQSNQSEEACLCYRRAISIAPQQPQYYVKLIRLYQLVRQKLLSEAAQRYPDMPLFSELLEEAAKQ</sequence>
<gene>
    <name evidence="3" type="ORF">LMF89_18640</name>
</gene>
<dbReference type="Proteomes" id="UP001165492">
    <property type="component" value="Unassembled WGS sequence"/>
</dbReference>
<dbReference type="SMART" id="SM00028">
    <property type="entry name" value="TPR"/>
    <property type="match status" value="5"/>
</dbReference>
<accession>A0ABS8HW16</accession>
<dbReference type="PANTHER" id="PTHR43630:SF2">
    <property type="entry name" value="GLYCOSYLTRANSFERASE"/>
    <property type="match status" value="1"/>
</dbReference>
<keyword evidence="4" id="KW-1185">Reference proteome</keyword>
<feature type="repeat" description="TPR" evidence="1">
    <location>
        <begin position="275"/>
        <end position="308"/>
    </location>
</feature>
<evidence type="ECO:0000259" key="2">
    <source>
        <dbReference type="Pfam" id="PF00535"/>
    </source>
</evidence>
<dbReference type="SUPFAM" id="SSF53448">
    <property type="entry name" value="Nucleotide-diphospho-sugar transferases"/>
    <property type="match status" value="1"/>
</dbReference>
<keyword evidence="1" id="KW-0802">TPR repeat</keyword>
<organism evidence="3 4">
    <name type="scientific">Pelosinus baikalensis</name>
    <dbReference type="NCBI Taxonomy" id="2892015"/>
    <lineage>
        <taxon>Bacteria</taxon>
        <taxon>Bacillati</taxon>
        <taxon>Bacillota</taxon>
        <taxon>Negativicutes</taxon>
        <taxon>Selenomonadales</taxon>
        <taxon>Sporomusaceae</taxon>
        <taxon>Pelosinus</taxon>
    </lineage>
</organism>
<evidence type="ECO:0000313" key="4">
    <source>
        <dbReference type="Proteomes" id="UP001165492"/>
    </source>
</evidence>
<comment type="caution">
    <text evidence="3">The sequence shown here is derived from an EMBL/GenBank/DDBJ whole genome shotgun (WGS) entry which is preliminary data.</text>
</comment>
<name>A0ABS8HW16_9FIRM</name>
<dbReference type="InterPro" id="IPR019734">
    <property type="entry name" value="TPR_rpt"/>
</dbReference>
<dbReference type="CDD" id="cd02511">
    <property type="entry name" value="Beta4Glucosyltransferase"/>
    <property type="match status" value="1"/>
</dbReference>
<dbReference type="PANTHER" id="PTHR43630">
    <property type="entry name" value="POLY-BETA-1,6-N-ACETYL-D-GLUCOSAMINE SYNTHASE"/>
    <property type="match status" value="1"/>
</dbReference>
<reference evidence="3" key="1">
    <citation type="submission" date="2021-11" db="EMBL/GenBank/DDBJ databases">
        <title>Description of a new species Pelosinus isolated from the bottom sediments of Lake Baikal.</title>
        <authorList>
            <person name="Zakharyuk A."/>
        </authorList>
    </citation>
    <scope>NUCLEOTIDE SEQUENCE</scope>
    <source>
        <strain evidence="3">Bkl1</strain>
    </source>
</reference>
<dbReference type="InterPro" id="IPR001173">
    <property type="entry name" value="Glyco_trans_2-like"/>
</dbReference>
<dbReference type="InterPro" id="IPR011990">
    <property type="entry name" value="TPR-like_helical_dom_sf"/>
</dbReference>
<dbReference type="GO" id="GO:0016757">
    <property type="term" value="F:glycosyltransferase activity"/>
    <property type="evidence" value="ECO:0007669"/>
    <property type="project" value="UniProtKB-KW"/>
</dbReference>
<protein>
    <submittedName>
        <fullName evidence="3">Glycosyltransferase</fullName>
        <ecNumber evidence="3">2.4.-.-</ecNumber>
    </submittedName>
</protein>
<proteinExistence type="predicted"/>
<dbReference type="EMBL" id="JAJHJB010000031">
    <property type="protein sequence ID" value="MCC5467355.1"/>
    <property type="molecule type" value="Genomic_DNA"/>
</dbReference>
<evidence type="ECO:0000256" key="1">
    <source>
        <dbReference type="PROSITE-ProRule" id="PRU00339"/>
    </source>
</evidence>
<dbReference type="Gene3D" id="1.25.40.10">
    <property type="entry name" value="Tetratricopeptide repeat domain"/>
    <property type="match status" value="3"/>
</dbReference>
<dbReference type="EC" id="2.4.-.-" evidence="3"/>
<dbReference type="PROSITE" id="PS50005">
    <property type="entry name" value="TPR"/>
    <property type="match status" value="2"/>
</dbReference>
<dbReference type="SUPFAM" id="SSF48452">
    <property type="entry name" value="TPR-like"/>
    <property type="match status" value="2"/>
</dbReference>
<keyword evidence="3" id="KW-0808">Transferase</keyword>
<dbReference type="Pfam" id="PF13181">
    <property type="entry name" value="TPR_8"/>
    <property type="match status" value="1"/>
</dbReference>
<feature type="domain" description="Glycosyltransferase 2-like" evidence="2">
    <location>
        <begin position="6"/>
        <end position="112"/>
    </location>
</feature>
<feature type="repeat" description="TPR" evidence="1">
    <location>
        <begin position="581"/>
        <end position="614"/>
    </location>
</feature>
<dbReference type="Pfam" id="PF13432">
    <property type="entry name" value="TPR_16"/>
    <property type="match status" value="1"/>
</dbReference>